<evidence type="ECO:0000256" key="5">
    <source>
        <dbReference type="ARBA" id="ARBA00022692"/>
    </source>
</evidence>
<dbReference type="NCBIfam" id="TIGR00842">
    <property type="entry name" value="bcct"/>
    <property type="match status" value="1"/>
</dbReference>
<dbReference type="EMBL" id="JUFZ01000010">
    <property type="protein sequence ID" value="KIC13027.1"/>
    <property type="molecule type" value="Genomic_DNA"/>
</dbReference>
<dbReference type="GO" id="GO:0022857">
    <property type="term" value="F:transmembrane transporter activity"/>
    <property type="evidence" value="ECO:0007669"/>
    <property type="project" value="InterPro"/>
</dbReference>
<dbReference type="InterPro" id="IPR018093">
    <property type="entry name" value="BCCT_CS"/>
</dbReference>
<evidence type="ECO:0000256" key="2">
    <source>
        <dbReference type="ARBA" id="ARBA00005658"/>
    </source>
</evidence>
<gene>
    <name evidence="9" type="ORF">MCC93_02720</name>
</gene>
<evidence type="ECO:0000256" key="4">
    <source>
        <dbReference type="ARBA" id="ARBA00022475"/>
    </source>
</evidence>
<feature type="transmembrane region" description="Helical" evidence="8">
    <location>
        <begin position="254"/>
        <end position="276"/>
    </location>
</feature>
<evidence type="ECO:0000256" key="7">
    <source>
        <dbReference type="ARBA" id="ARBA00023136"/>
    </source>
</evidence>
<feature type="transmembrane region" description="Helical" evidence="8">
    <location>
        <begin position="468"/>
        <end position="490"/>
    </location>
</feature>
<keyword evidence="4" id="KW-1003">Cell membrane</keyword>
<feature type="transmembrane region" description="Helical" evidence="8">
    <location>
        <begin position="340"/>
        <end position="362"/>
    </location>
</feature>
<protein>
    <submittedName>
        <fullName evidence="9">Transporter</fullName>
    </submittedName>
</protein>
<dbReference type="PATRIC" id="fig|1056807.3.peg.262"/>
<feature type="transmembrane region" description="Helical" evidence="8">
    <location>
        <begin position="374"/>
        <end position="392"/>
    </location>
</feature>
<dbReference type="Proteomes" id="UP000031390">
    <property type="component" value="Unassembled WGS sequence"/>
</dbReference>
<reference evidence="9 10" key="1">
    <citation type="submission" date="2014-12" db="EMBL/GenBank/DDBJ databases">
        <title>Genome sequence of Morococcus cerebrosus.</title>
        <authorList>
            <person name="Shin S.-K."/>
            <person name="Yi H."/>
        </authorList>
    </citation>
    <scope>NUCLEOTIDE SEQUENCE [LARGE SCALE GENOMIC DNA]</scope>
    <source>
        <strain evidence="9 10">CIP 81.93</strain>
    </source>
</reference>
<evidence type="ECO:0000256" key="6">
    <source>
        <dbReference type="ARBA" id="ARBA00022989"/>
    </source>
</evidence>
<comment type="similarity">
    <text evidence="2">Belongs to the BCCT transporter (TC 2.A.15) family.</text>
</comment>
<organism evidence="9 10">
    <name type="scientific">Morococcus cerebrosus</name>
    <dbReference type="NCBI Taxonomy" id="1056807"/>
    <lineage>
        <taxon>Bacteria</taxon>
        <taxon>Pseudomonadati</taxon>
        <taxon>Pseudomonadota</taxon>
        <taxon>Betaproteobacteria</taxon>
        <taxon>Neisseriales</taxon>
        <taxon>Neisseriaceae</taxon>
        <taxon>Morococcus</taxon>
    </lineage>
</organism>
<dbReference type="GO" id="GO:0005886">
    <property type="term" value="C:plasma membrane"/>
    <property type="evidence" value="ECO:0007669"/>
    <property type="project" value="UniProtKB-SubCell"/>
</dbReference>
<keyword evidence="6 8" id="KW-1133">Transmembrane helix</keyword>
<feature type="transmembrane region" description="Helical" evidence="8">
    <location>
        <begin position="78"/>
        <end position="95"/>
    </location>
</feature>
<evidence type="ECO:0000256" key="1">
    <source>
        <dbReference type="ARBA" id="ARBA00004651"/>
    </source>
</evidence>
<sequence length="698" mass="78484">MLINHIQPCARIRLPHHPKGGQGLSLFHFLRNRSSFNPFVVSVTLSFVLLVIGIALLIPQQAETVLNAAKTGIFKNFSWFYILAFSAFFFFLLALSVSSFGNIKLGSNEEEPEFSFWSWLAMLFAAGMGVGLMFFGVAEPLTHYLSPITEGGSGARQQDALLHTLFHWGVHAWSVYAAMALALAYFAFRYKLPLSLRSCFYPLLKEKIDGKAGDIIDILALVATLFGIITTLGFGAAQLGAGLAQIGWISENTFSVQTIVIFAVMGLAVASAASGIGKGVKMLSEMNLTLAFVLMVFVLATGPTLHLLSAFNDNLGTYLSNLVQLSFKTYSYEQNHTEWFGGWTILYWAWWCSWAPFVGLFIARISRGRTIREFIFGVLAVPSLFCVIWFTIFGDTAIWINDHTAAGALGELTGTPEKLLFRFLEYLPLPTLTGLVSLMVIALFFITSADSGIYVLNNIASRDKSLTAPRWQAVMWGLLMSAAAIVLLRFGGLPTLQTMTLIVALPFAMLMLIMCFSLWRGLNADHKYFTTAVTPSSVYWSGDNWQDRLERMLNQTQEQDILKFLKTTALPAMRELSEELSDKYSLSVDIQTYFDREEPAVEFTIHKESLRDFMYGIKTIKREVSEQLIKDGHLPHIRHNVTYEPYTYFFDGRSGYDVQYMNRRELIADILKQYERYLNLLTNVGQELMSHQQTELAE</sequence>
<dbReference type="PANTHER" id="PTHR30047">
    <property type="entry name" value="HIGH-AFFINITY CHOLINE TRANSPORT PROTEIN-RELATED"/>
    <property type="match status" value="1"/>
</dbReference>
<dbReference type="PANTHER" id="PTHR30047:SF7">
    <property type="entry name" value="HIGH-AFFINITY CHOLINE TRANSPORT PROTEIN"/>
    <property type="match status" value="1"/>
</dbReference>
<comment type="caution">
    <text evidence="9">The sequence shown here is derived from an EMBL/GenBank/DDBJ whole genome shotgun (WGS) entry which is preliminary data.</text>
</comment>
<name>A0A0C1HFP1_9NEIS</name>
<feature type="transmembrane region" description="Helical" evidence="8">
    <location>
        <begin position="215"/>
        <end position="234"/>
    </location>
</feature>
<feature type="transmembrane region" description="Helical" evidence="8">
    <location>
        <begin position="288"/>
        <end position="311"/>
    </location>
</feature>
<dbReference type="InterPro" id="IPR000060">
    <property type="entry name" value="BCCT_transptr"/>
</dbReference>
<evidence type="ECO:0000256" key="8">
    <source>
        <dbReference type="SAM" id="Phobius"/>
    </source>
</evidence>
<feature type="transmembrane region" description="Helical" evidence="8">
    <location>
        <begin position="39"/>
        <end position="58"/>
    </location>
</feature>
<keyword evidence="5 8" id="KW-0812">Transmembrane</keyword>
<feature type="transmembrane region" description="Helical" evidence="8">
    <location>
        <begin position="116"/>
        <end position="137"/>
    </location>
</feature>
<proteinExistence type="inferred from homology"/>
<accession>A0A0C1HFP1</accession>
<keyword evidence="7 8" id="KW-0472">Membrane</keyword>
<evidence type="ECO:0000313" key="10">
    <source>
        <dbReference type="Proteomes" id="UP000031390"/>
    </source>
</evidence>
<feature type="transmembrane region" description="Helical" evidence="8">
    <location>
        <begin position="170"/>
        <end position="188"/>
    </location>
</feature>
<dbReference type="AlphaFoldDB" id="A0A0C1HFP1"/>
<evidence type="ECO:0000313" key="9">
    <source>
        <dbReference type="EMBL" id="KIC13027.1"/>
    </source>
</evidence>
<keyword evidence="3" id="KW-0813">Transport</keyword>
<feature type="transmembrane region" description="Helical" evidence="8">
    <location>
        <begin position="432"/>
        <end position="456"/>
    </location>
</feature>
<dbReference type="Pfam" id="PF02028">
    <property type="entry name" value="BCCT"/>
    <property type="match status" value="1"/>
</dbReference>
<feature type="transmembrane region" description="Helical" evidence="8">
    <location>
        <begin position="496"/>
        <end position="519"/>
    </location>
</feature>
<dbReference type="PROSITE" id="PS01303">
    <property type="entry name" value="BCCT"/>
    <property type="match status" value="1"/>
</dbReference>
<evidence type="ECO:0000256" key="3">
    <source>
        <dbReference type="ARBA" id="ARBA00022448"/>
    </source>
</evidence>
<comment type="subcellular location">
    <subcellularLocation>
        <location evidence="1">Cell membrane</location>
        <topology evidence="1">Multi-pass membrane protein</topology>
    </subcellularLocation>
</comment>